<evidence type="ECO:0000313" key="2">
    <source>
        <dbReference type="Proteomes" id="UP000320730"/>
    </source>
</evidence>
<protein>
    <submittedName>
        <fullName evidence="1">Type II toxin-antitoxin system VapB family antitoxin</fullName>
    </submittedName>
</protein>
<proteinExistence type="predicted"/>
<organism evidence="1 2">
    <name type="scientific">Microcystis flos-aquae Mf_WU_F_19750830_S460</name>
    <dbReference type="NCBI Taxonomy" id="2486237"/>
    <lineage>
        <taxon>Bacteria</taxon>
        <taxon>Bacillati</taxon>
        <taxon>Cyanobacteriota</taxon>
        <taxon>Cyanophyceae</taxon>
        <taxon>Oscillatoriophycideae</taxon>
        <taxon>Chroococcales</taxon>
        <taxon>Microcystaceae</taxon>
        <taxon>Microcystis</taxon>
    </lineage>
</organism>
<reference evidence="1 2" key="1">
    <citation type="submission" date="2019-01" db="EMBL/GenBank/DDBJ databases">
        <title>Coherence of Microcystis species and biogeography revealed through population genomics.</title>
        <authorList>
            <person name="Perez-Carrascal O.M."/>
            <person name="Terrat Y."/>
            <person name="Giani A."/>
            <person name="Fortin N."/>
            <person name="Tromas N."/>
            <person name="Shapiro B.J."/>
        </authorList>
    </citation>
    <scope>NUCLEOTIDE SEQUENCE [LARGE SCALE GENOMIC DNA]</scope>
    <source>
        <strain evidence="1">Mf_WU_F_19750830_S460</strain>
    </source>
</reference>
<sequence length="58" mass="6362">MFSYQLSVISEQLSVISEQLSGLFSTLCDKFNLHSSDRSLCPLCLCGSFHSLACKTVS</sequence>
<accession>A0A552LEX2</accession>
<gene>
    <name evidence="1" type="ORF">EWV40_16630</name>
</gene>
<dbReference type="AlphaFoldDB" id="A0A552LEX2"/>
<dbReference type="EMBL" id="SFAN01000142">
    <property type="protein sequence ID" value="TRV18762.1"/>
    <property type="molecule type" value="Genomic_DNA"/>
</dbReference>
<name>A0A552LEX2_9CHRO</name>
<comment type="caution">
    <text evidence="1">The sequence shown here is derived from an EMBL/GenBank/DDBJ whole genome shotgun (WGS) entry which is preliminary data.</text>
</comment>
<dbReference type="Proteomes" id="UP000320730">
    <property type="component" value="Unassembled WGS sequence"/>
</dbReference>
<evidence type="ECO:0000313" key="1">
    <source>
        <dbReference type="EMBL" id="TRV18762.1"/>
    </source>
</evidence>